<name>A0ACA9KE10_9GLOM</name>
<dbReference type="Proteomes" id="UP000789920">
    <property type="component" value="Unassembled WGS sequence"/>
</dbReference>
<sequence>MRHPTIIKSLLKLAIRCLNSIGMLIQGPKCYNKNNIRSDKNKLFE</sequence>
<evidence type="ECO:0000313" key="2">
    <source>
        <dbReference type="Proteomes" id="UP000789920"/>
    </source>
</evidence>
<evidence type="ECO:0000313" key="1">
    <source>
        <dbReference type="EMBL" id="CAG8468513.1"/>
    </source>
</evidence>
<organism evidence="1 2">
    <name type="scientific">Racocetra persica</name>
    <dbReference type="NCBI Taxonomy" id="160502"/>
    <lineage>
        <taxon>Eukaryota</taxon>
        <taxon>Fungi</taxon>
        <taxon>Fungi incertae sedis</taxon>
        <taxon>Mucoromycota</taxon>
        <taxon>Glomeromycotina</taxon>
        <taxon>Glomeromycetes</taxon>
        <taxon>Diversisporales</taxon>
        <taxon>Gigasporaceae</taxon>
        <taxon>Racocetra</taxon>
    </lineage>
</organism>
<accession>A0ACA9KE10</accession>
<reference evidence="1" key="1">
    <citation type="submission" date="2021-06" db="EMBL/GenBank/DDBJ databases">
        <authorList>
            <person name="Kallberg Y."/>
            <person name="Tangrot J."/>
            <person name="Rosling A."/>
        </authorList>
    </citation>
    <scope>NUCLEOTIDE SEQUENCE</scope>
    <source>
        <strain evidence="1">MA461A</strain>
    </source>
</reference>
<keyword evidence="2" id="KW-1185">Reference proteome</keyword>
<comment type="caution">
    <text evidence="1">The sequence shown here is derived from an EMBL/GenBank/DDBJ whole genome shotgun (WGS) entry which is preliminary data.</text>
</comment>
<feature type="non-terminal residue" evidence="1">
    <location>
        <position position="45"/>
    </location>
</feature>
<dbReference type="EMBL" id="CAJVQC010000376">
    <property type="protein sequence ID" value="CAG8468513.1"/>
    <property type="molecule type" value="Genomic_DNA"/>
</dbReference>
<protein>
    <submittedName>
        <fullName evidence="1">7174_t:CDS:1</fullName>
    </submittedName>
</protein>
<proteinExistence type="predicted"/>
<gene>
    <name evidence="1" type="ORF">RPERSI_LOCUS469</name>
</gene>